<gene>
    <name evidence="5" type="ORF">AMPC_33180</name>
</gene>
<evidence type="ECO:0000313" key="6">
    <source>
        <dbReference type="Proteomes" id="UP001162734"/>
    </source>
</evidence>
<dbReference type="InterPro" id="IPR051120">
    <property type="entry name" value="ABC_AA/LPS_Transport"/>
</dbReference>
<keyword evidence="6" id="KW-1185">Reference proteome</keyword>
<dbReference type="PROSITE" id="PS50893">
    <property type="entry name" value="ABC_TRANSPORTER_2"/>
    <property type="match status" value="1"/>
</dbReference>
<keyword evidence="2" id="KW-0547">Nucleotide-binding</keyword>
<sequence length="251" mass="27491">MLRTEGVTMKFGGLTAVSELSLDIGKGEIVGLIGPNGAGKTTAFNVITGVTPPTEGKVFFKGEDVTGLARHQVTRRGMARTFQNIRLFKDLSVLENVLVGCHLQMDSGLFASTLHLPGYRRKDREARAFAMELLAEVGLAGEAGELAVSLPYGKQRRLEIARALATRPALLLLDEPAAGMNPQESVELMHFIRRIRDQFDLTILLIEHHMQVVMGICQKLWVLEYGVTIAQGDPAAIQRDPKVIEAYLGVE</sequence>
<name>A0ABN6NAE3_9BACT</name>
<dbReference type="Proteomes" id="UP001162734">
    <property type="component" value="Chromosome"/>
</dbReference>
<keyword evidence="1" id="KW-0813">Transport</keyword>
<dbReference type="CDD" id="cd03219">
    <property type="entry name" value="ABC_Mj1267_LivG_branched"/>
    <property type="match status" value="1"/>
</dbReference>
<reference evidence="6" key="1">
    <citation type="journal article" date="2022" name="Int. J. Syst. Evol. Microbiol.">
        <title>Anaeromyxobacter oryzae sp. nov., Anaeromyxobacter diazotrophicus sp. nov. and Anaeromyxobacter paludicola sp. nov., isolated from paddy soils.</title>
        <authorList>
            <person name="Itoh H."/>
            <person name="Xu Z."/>
            <person name="Mise K."/>
            <person name="Masuda Y."/>
            <person name="Ushijima N."/>
            <person name="Hayakawa C."/>
            <person name="Shiratori Y."/>
            <person name="Senoo K."/>
        </authorList>
    </citation>
    <scope>NUCLEOTIDE SEQUENCE [LARGE SCALE GENOMIC DNA]</scope>
    <source>
        <strain evidence="6">Red630</strain>
    </source>
</reference>
<dbReference type="EMBL" id="AP025592">
    <property type="protein sequence ID" value="BDG10205.1"/>
    <property type="molecule type" value="Genomic_DNA"/>
</dbReference>
<dbReference type="PANTHER" id="PTHR45772">
    <property type="entry name" value="CONSERVED COMPONENT OF ABC TRANSPORTER FOR NATURAL AMINO ACIDS-RELATED"/>
    <property type="match status" value="1"/>
</dbReference>
<evidence type="ECO:0000259" key="4">
    <source>
        <dbReference type="PROSITE" id="PS50893"/>
    </source>
</evidence>
<dbReference type="GO" id="GO:0005524">
    <property type="term" value="F:ATP binding"/>
    <property type="evidence" value="ECO:0007669"/>
    <property type="project" value="UniProtKB-KW"/>
</dbReference>
<proteinExistence type="predicted"/>
<dbReference type="SMART" id="SM00382">
    <property type="entry name" value="AAA"/>
    <property type="match status" value="1"/>
</dbReference>
<accession>A0ABN6NAE3</accession>
<dbReference type="InterPro" id="IPR003439">
    <property type="entry name" value="ABC_transporter-like_ATP-bd"/>
</dbReference>
<dbReference type="InterPro" id="IPR003593">
    <property type="entry name" value="AAA+_ATPase"/>
</dbReference>
<evidence type="ECO:0000313" key="5">
    <source>
        <dbReference type="EMBL" id="BDG10205.1"/>
    </source>
</evidence>
<dbReference type="SUPFAM" id="SSF52540">
    <property type="entry name" value="P-loop containing nucleoside triphosphate hydrolases"/>
    <property type="match status" value="1"/>
</dbReference>
<dbReference type="Gene3D" id="3.40.50.300">
    <property type="entry name" value="P-loop containing nucleotide triphosphate hydrolases"/>
    <property type="match status" value="1"/>
</dbReference>
<dbReference type="Pfam" id="PF12399">
    <property type="entry name" value="BCA_ABC_TP_C"/>
    <property type="match status" value="1"/>
</dbReference>
<dbReference type="RefSeq" id="WP_248342598.1">
    <property type="nucleotide sequence ID" value="NZ_AP025592.1"/>
</dbReference>
<keyword evidence="3 5" id="KW-0067">ATP-binding</keyword>
<evidence type="ECO:0000256" key="2">
    <source>
        <dbReference type="ARBA" id="ARBA00022741"/>
    </source>
</evidence>
<feature type="domain" description="ABC transporter" evidence="4">
    <location>
        <begin position="2"/>
        <end position="250"/>
    </location>
</feature>
<dbReference type="Pfam" id="PF00005">
    <property type="entry name" value="ABC_tran"/>
    <property type="match status" value="1"/>
</dbReference>
<evidence type="ECO:0000256" key="3">
    <source>
        <dbReference type="ARBA" id="ARBA00022840"/>
    </source>
</evidence>
<dbReference type="InterPro" id="IPR032823">
    <property type="entry name" value="BCA_ABC_TP_C"/>
</dbReference>
<evidence type="ECO:0000256" key="1">
    <source>
        <dbReference type="ARBA" id="ARBA00022448"/>
    </source>
</evidence>
<dbReference type="PANTHER" id="PTHR45772:SF7">
    <property type="entry name" value="AMINO ACID ABC TRANSPORTER ATP-BINDING PROTEIN"/>
    <property type="match status" value="1"/>
</dbReference>
<protein>
    <submittedName>
        <fullName evidence="5">ABC transporter ATP-binding protein</fullName>
    </submittedName>
</protein>
<organism evidence="5 6">
    <name type="scientific">Anaeromyxobacter paludicola</name>
    <dbReference type="NCBI Taxonomy" id="2918171"/>
    <lineage>
        <taxon>Bacteria</taxon>
        <taxon>Pseudomonadati</taxon>
        <taxon>Myxococcota</taxon>
        <taxon>Myxococcia</taxon>
        <taxon>Myxococcales</taxon>
        <taxon>Cystobacterineae</taxon>
        <taxon>Anaeromyxobacteraceae</taxon>
        <taxon>Anaeromyxobacter</taxon>
    </lineage>
</organism>
<dbReference type="InterPro" id="IPR027417">
    <property type="entry name" value="P-loop_NTPase"/>
</dbReference>